<organism evidence="1 2">
    <name type="scientific">Gymnopilus dilepis</name>
    <dbReference type="NCBI Taxonomy" id="231916"/>
    <lineage>
        <taxon>Eukaryota</taxon>
        <taxon>Fungi</taxon>
        <taxon>Dikarya</taxon>
        <taxon>Basidiomycota</taxon>
        <taxon>Agaricomycotina</taxon>
        <taxon>Agaricomycetes</taxon>
        <taxon>Agaricomycetidae</taxon>
        <taxon>Agaricales</taxon>
        <taxon>Agaricineae</taxon>
        <taxon>Hymenogastraceae</taxon>
        <taxon>Gymnopilus</taxon>
    </lineage>
</organism>
<dbReference type="Proteomes" id="UP000284706">
    <property type="component" value="Unassembled WGS sequence"/>
</dbReference>
<sequence length="498" mass="55255">MHPALIIDEILRLIFGFCLEEDRMSLACAARTCKTWTDPALDALWCQISSPEPLLLLLPSTNKGQNYIDRPPLEELLAFNHYAKRVKHLNNRQDSRGHPTLAPLVSPVPCSSLVARNLKTAQISVPKYKDSSLPFVLSPKLERLEIDLGFKAHTRDIHDSLYNFIQQAVRDCPELQHVGLRGSASDDLNDAITCMGHIPSLSLRLGSSLSANAFQSLLVFPDLEELEIHAGRMNVEDLDLTFGGTKPTIFPSLTKLRIRAKSFLIENILPLIQSDNLHHIHIELDDASPQSTNWAQIFEHICSKAKHSLRHLALEHHLEIPESTGPSFPNTTPTSQTTSPSSIAFDILQALHSLKELRHFSFDSTLPLAISDADVTKLVAWWPGVEHLELGIPPCTESSNVKAARLTSASLSSLAAKGTKLRKLVLPVILEDPLPCPDPQSPLHNSLRCLTIDQLNVSDPLKAAEYLHTLFPFLQNLEGASENTQCWSALRKALARKD</sequence>
<dbReference type="SUPFAM" id="SSF52047">
    <property type="entry name" value="RNI-like"/>
    <property type="match status" value="1"/>
</dbReference>
<comment type="caution">
    <text evidence="1">The sequence shown here is derived from an EMBL/GenBank/DDBJ whole genome shotgun (WGS) entry which is preliminary data.</text>
</comment>
<proteinExistence type="predicted"/>
<dbReference type="EMBL" id="NHYE01005561">
    <property type="protein sequence ID" value="PPQ69818.1"/>
    <property type="molecule type" value="Genomic_DNA"/>
</dbReference>
<dbReference type="OrthoDB" id="2663142at2759"/>
<accession>A0A409VU39</accession>
<gene>
    <name evidence="1" type="ORF">CVT26_014196</name>
</gene>
<evidence type="ECO:0000313" key="1">
    <source>
        <dbReference type="EMBL" id="PPQ69818.1"/>
    </source>
</evidence>
<dbReference type="InParanoid" id="A0A409VU39"/>
<dbReference type="AlphaFoldDB" id="A0A409VU39"/>
<keyword evidence="2" id="KW-1185">Reference proteome</keyword>
<reference evidence="1 2" key="1">
    <citation type="journal article" date="2018" name="Evol. Lett.">
        <title>Horizontal gene cluster transfer increased hallucinogenic mushroom diversity.</title>
        <authorList>
            <person name="Reynolds H.T."/>
            <person name="Vijayakumar V."/>
            <person name="Gluck-Thaler E."/>
            <person name="Korotkin H.B."/>
            <person name="Matheny P.B."/>
            <person name="Slot J.C."/>
        </authorList>
    </citation>
    <scope>NUCLEOTIDE SEQUENCE [LARGE SCALE GENOMIC DNA]</scope>
    <source>
        <strain evidence="1 2">SRW20</strain>
    </source>
</reference>
<dbReference type="STRING" id="231916.A0A409VU39"/>
<dbReference type="Gene3D" id="3.80.10.10">
    <property type="entry name" value="Ribonuclease Inhibitor"/>
    <property type="match status" value="1"/>
</dbReference>
<dbReference type="InterPro" id="IPR032675">
    <property type="entry name" value="LRR_dom_sf"/>
</dbReference>
<name>A0A409VU39_9AGAR</name>
<protein>
    <recommendedName>
        <fullName evidence="3">F-box domain-containing protein</fullName>
    </recommendedName>
</protein>
<evidence type="ECO:0008006" key="3">
    <source>
        <dbReference type="Google" id="ProtNLM"/>
    </source>
</evidence>
<evidence type="ECO:0000313" key="2">
    <source>
        <dbReference type="Proteomes" id="UP000284706"/>
    </source>
</evidence>